<dbReference type="SUPFAM" id="SSF51735">
    <property type="entry name" value="NAD(P)-binding Rossmann-fold domains"/>
    <property type="match status" value="1"/>
</dbReference>
<dbReference type="PANTHER" id="PTHR10996">
    <property type="entry name" value="2-HYDROXYACID DEHYDROGENASE-RELATED"/>
    <property type="match status" value="1"/>
</dbReference>
<sequence>MMSQRIGMAGDAMQRTGGPRPSAGSEAASHSIAVAYKSDPVRGAVWREVFRSELPQASFRMWPEIGAGEEVEYLIAWVPPPDLESTLPNLKVLFCIGAGIDQLDLDAIPPHVKIVRMLDADLTRGMVEYATFGVLALHRDVPHYVSDQQAGRWMYRPLQRAAERQVGIMGLGVLGHALAESLKSFGFPLRGWSASPKAVEGMETFSGPEQLGAFLSGCDILVCLLPLTDKTRGILGSATFEQLPMGARLLNVGRGGHLAEDDLIAALADGRIDCAILDVLQNEPPAADHPLLRHPRVIVTPHIASATLPQAAAQRVCRLIEAHRSGLPMEGLIDRRRGY</sequence>
<keyword evidence="1" id="KW-0560">Oxidoreductase</keyword>
<dbReference type="RefSeq" id="WP_377029620.1">
    <property type="nucleotide sequence ID" value="NZ_JBHOMY010000026.1"/>
</dbReference>
<protein>
    <submittedName>
        <fullName evidence="4">2-hydroxyacid dehydrogenase</fullName>
    </submittedName>
</protein>
<dbReference type="Pfam" id="PF02826">
    <property type="entry name" value="2-Hacid_dh_C"/>
    <property type="match status" value="1"/>
</dbReference>
<evidence type="ECO:0000256" key="1">
    <source>
        <dbReference type="ARBA" id="ARBA00023002"/>
    </source>
</evidence>
<dbReference type="EMBL" id="JBHOMY010000026">
    <property type="protein sequence ID" value="MFC1457099.1"/>
    <property type="molecule type" value="Genomic_DNA"/>
</dbReference>
<dbReference type="InterPro" id="IPR050223">
    <property type="entry name" value="D-isomer_2-hydroxyacid_DH"/>
</dbReference>
<dbReference type="PANTHER" id="PTHR10996:SF114">
    <property type="entry name" value="GLYOXYLATE_HYDROXYPYRUVATE REDUCTASE A"/>
    <property type="match status" value="1"/>
</dbReference>
<proteinExistence type="predicted"/>
<feature type="domain" description="D-isomer specific 2-hydroxyacid dehydrogenase NAD-binding" evidence="3">
    <location>
        <begin position="134"/>
        <end position="304"/>
    </location>
</feature>
<dbReference type="InterPro" id="IPR036291">
    <property type="entry name" value="NAD(P)-bd_dom_sf"/>
</dbReference>
<evidence type="ECO:0000313" key="4">
    <source>
        <dbReference type="EMBL" id="MFC1457099.1"/>
    </source>
</evidence>
<comment type="caution">
    <text evidence="4">The sequence shown here is derived from an EMBL/GenBank/DDBJ whole genome shotgun (WGS) entry which is preliminary data.</text>
</comment>
<keyword evidence="5" id="KW-1185">Reference proteome</keyword>
<dbReference type="Gene3D" id="3.40.50.720">
    <property type="entry name" value="NAD(P)-binding Rossmann-like Domain"/>
    <property type="match status" value="2"/>
</dbReference>
<dbReference type="InterPro" id="IPR006140">
    <property type="entry name" value="D-isomer_DH_NAD-bd"/>
</dbReference>
<evidence type="ECO:0000313" key="5">
    <source>
        <dbReference type="Proteomes" id="UP001593940"/>
    </source>
</evidence>
<accession>A0ABV6Y755</accession>
<gene>
    <name evidence="4" type="ORF">ACETIH_10285</name>
</gene>
<evidence type="ECO:0000259" key="3">
    <source>
        <dbReference type="Pfam" id="PF02826"/>
    </source>
</evidence>
<organism evidence="4 5">
    <name type="scientific">Microvirga arabica</name>
    <dbReference type="NCBI Taxonomy" id="1128671"/>
    <lineage>
        <taxon>Bacteria</taxon>
        <taxon>Pseudomonadati</taxon>
        <taxon>Pseudomonadota</taxon>
        <taxon>Alphaproteobacteria</taxon>
        <taxon>Hyphomicrobiales</taxon>
        <taxon>Methylobacteriaceae</taxon>
        <taxon>Microvirga</taxon>
    </lineage>
</organism>
<feature type="region of interest" description="Disordered" evidence="2">
    <location>
        <begin position="1"/>
        <end position="25"/>
    </location>
</feature>
<name>A0ABV6Y755_9HYPH</name>
<evidence type="ECO:0000256" key="2">
    <source>
        <dbReference type="SAM" id="MobiDB-lite"/>
    </source>
</evidence>
<dbReference type="Proteomes" id="UP001593940">
    <property type="component" value="Unassembled WGS sequence"/>
</dbReference>
<dbReference type="CDD" id="cd12164">
    <property type="entry name" value="GDH_like_2"/>
    <property type="match status" value="1"/>
</dbReference>
<reference evidence="4 5" key="1">
    <citation type="submission" date="2024-09" db="EMBL/GenBank/DDBJ databases">
        <title>Nodulacao em especies de Leguminosae Basais da Amazonia e Caracterizacao dos Rizobios e Bacterias Associadas aos Nodulos.</title>
        <authorList>
            <person name="Jambeiro I.C.A."/>
            <person name="Lopes I.S."/>
            <person name="Aguiar E.R.G.R."/>
            <person name="Santos A.F.J."/>
            <person name="Dos Santos J.M.F."/>
            <person name="Gross E."/>
        </authorList>
    </citation>
    <scope>NUCLEOTIDE SEQUENCE [LARGE SCALE GENOMIC DNA]</scope>
    <source>
        <strain evidence="4 5">BRUESC1165</strain>
    </source>
</reference>